<keyword evidence="3" id="KW-0328">Glycosyltransferase</keyword>
<keyword evidence="5" id="KW-0333">Golgi apparatus</keyword>
<feature type="domain" description="Exostosin GT47" evidence="7">
    <location>
        <begin position="137"/>
        <end position="417"/>
    </location>
</feature>
<evidence type="ECO:0000256" key="1">
    <source>
        <dbReference type="ARBA" id="ARBA00004323"/>
    </source>
</evidence>
<evidence type="ECO:0000313" key="8">
    <source>
        <dbReference type="Proteomes" id="UP000813463"/>
    </source>
</evidence>
<sequence length="466" mass="53510">MAPWSSPLTQWCNNLRRRKPAPLSVVPIGLACVTSFLILFYVSLTFDSCFFHLTKIHVDPHPSPVVVVQHQLNNTINANDEDHPIVNNAQPSSVLPELTQLTSPSKGSTESKHHKKKYEDEVYHDKEIFYQNYKEMKTSLKIYIYPHNKNDPFANALLPTNDYYQPSGNYASEAYFKNVLFKSHFITNDPSEADLFFLPFSIANLRHDHRVGVRGLPDFIFNYMTNITQNYPYWNRTGGADHFYAACHSIGKLAMEKVDQVKSNAIQVICSSSYFLTNYYAHKDVSLPQIWPRHEEPLDLASTSKRKKLAFYAGTAISPLRKAVVKTWENDSSISVHGGRLKTPYSEHLLGCKYCLHIKGFEVNTARIGDAFYYGCVPVILADYYDLPFMDILNWKSFSVVITSSDIPNLKIILQSISPKKYSILQANVLKARKHFKWNDSPLDFDAFYMVMYELWLRKTSIRVLS</sequence>
<dbReference type="RefSeq" id="XP_021852013.1">
    <property type="nucleotide sequence ID" value="XM_021996321.2"/>
</dbReference>
<keyword evidence="6" id="KW-0472">Membrane</keyword>
<evidence type="ECO:0000256" key="6">
    <source>
        <dbReference type="SAM" id="Phobius"/>
    </source>
</evidence>
<accession>A0A9R0IMB5</accession>
<evidence type="ECO:0000256" key="2">
    <source>
        <dbReference type="ARBA" id="ARBA00010271"/>
    </source>
</evidence>
<evidence type="ECO:0000256" key="4">
    <source>
        <dbReference type="ARBA" id="ARBA00022968"/>
    </source>
</evidence>
<keyword evidence="6" id="KW-1133">Transmembrane helix</keyword>
<protein>
    <submittedName>
        <fullName evidence="9">Probable glycosyltransferase At5g03795</fullName>
    </submittedName>
</protein>
<keyword evidence="6" id="KW-0812">Transmembrane</keyword>
<dbReference type="PANTHER" id="PTHR11062">
    <property type="entry name" value="EXOSTOSIN HEPARAN SULFATE GLYCOSYLTRANSFERASE -RELATED"/>
    <property type="match status" value="1"/>
</dbReference>
<dbReference type="GO" id="GO:0000139">
    <property type="term" value="C:Golgi membrane"/>
    <property type="evidence" value="ECO:0007669"/>
    <property type="project" value="UniProtKB-SubCell"/>
</dbReference>
<evidence type="ECO:0000256" key="5">
    <source>
        <dbReference type="ARBA" id="ARBA00023034"/>
    </source>
</evidence>
<feature type="transmembrane region" description="Helical" evidence="6">
    <location>
        <begin position="21"/>
        <end position="44"/>
    </location>
</feature>
<evidence type="ECO:0000259" key="7">
    <source>
        <dbReference type="Pfam" id="PF03016"/>
    </source>
</evidence>
<dbReference type="PANTHER" id="PTHR11062:SF95">
    <property type="entry name" value="EXOSTOSIN GT47 DOMAIN-CONTAINING PROTEIN"/>
    <property type="match status" value="1"/>
</dbReference>
<dbReference type="AlphaFoldDB" id="A0A9R0IMB5"/>
<dbReference type="Pfam" id="PF03016">
    <property type="entry name" value="Exostosin_GT47"/>
    <property type="match status" value="1"/>
</dbReference>
<comment type="subcellular location">
    <subcellularLocation>
        <location evidence="1">Golgi apparatus membrane</location>
        <topology evidence="1">Single-pass type II membrane protein</topology>
    </subcellularLocation>
</comment>
<proteinExistence type="inferred from homology"/>
<dbReference type="GeneID" id="110791568"/>
<keyword evidence="8" id="KW-1185">Reference proteome</keyword>
<dbReference type="InterPro" id="IPR004263">
    <property type="entry name" value="Exostosin"/>
</dbReference>
<dbReference type="Proteomes" id="UP000813463">
    <property type="component" value="Chromosome 6"/>
</dbReference>
<organism evidence="8 9">
    <name type="scientific">Spinacia oleracea</name>
    <name type="common">Spinach</name>
    <dbReference type="NCBI Taxonomy" id="3562"/>
    <lineage>
        <taxon>Eukaryota</taxon>
        <taxon>Viridiplantae</taxon>
        <taxon>Streptophyta</taxon>
        <taxon>Embryophyta</taxon>
        <taxon>Tracheophyta</taxon>
        <taxon>Spermatophyta</taxon>
        <taxon>Magnoliopsida</taxon>
        <taxon>eudicotyledons</taxon>
        <taxon>Gunneridae</taxon>
        <taxon>Pentapetalae</taxon>
        <taxon>Caryophyllales</taxon>
        <taxon>Chenopodiaceae</taxon>
        <taxon>Chenopodioideae</taxon>
        <taxon>Anserineae</taxon>
        <taxon>Spinacia</taxon>
    </lineage>
</organism>
<dbReference type="OrthoDB" id="1924787at2759"/>
<evidence type="ECO:0000256" key="3">
    <source>
        <dbReference type="ARBA" id="ARBA00022676"/>
    </source>
</evidence>
<dbReference type="InterPro" id="IPR040911">
    <property type="entry name" value="Exostosin_GT47"/>
</dbReference>
<evidence type="ECO:0000313" key="9">
    <source>
        <dbReference type="RefSeq" id="XP_021852013.1"/>
    </source>
</evidence>
<dbReference type="KEGG" id="soe:110791568"/>
<gene>
    <name evidence="9" type="primary">LOC110791568</name>
</gene>
<name>A0A9R0IMB5_SPIOL</name>
<keyword evidence="4" id="KW-0735">Signal-anchor</keyword>
<comment type="similarity">
    <text evidence="2">Belongs to the glycosyltransferase 47 family.</text>
</comment>
<reference evidence="8" key="1">
    <citation type="journal article" date="2021" name="Nat. Commun.">
        <title>Genomic analyses provide insights into spinach domestication and the genetic basis of agronomic traits.</title>
        <authorList>
            <person name="Cai X."/>
            <person name="Sun X."/>
            <person name="Xu C."/>
            <person name="Sun H."/>
            <person name="Wang X."/>
            <person name="Ge C."/>
            <person name="Zhang Z."/>
            <person name="Wang Q."/>
            <person name="Fei Z."/>
            <person name="Jiao C."/>
            <person name="Wang Q."/>
        </authorList>
    </citation>
    <scope>NUCLEOTIDE SEQUENCE [LARGE SCALE GENOMIC DNA]</scope>
    <source>
        <strain evidence="8">cv. Varoflay</strain>
    </source>
</reference>
<reference evidence="9" key="2">
    <citation type="submission" date="2025-08" db="UniProtKB">
        <authorList>
            <consortium name="RefSeq"/>
        </authorList>
    </citation>
    <scope>IDENTIFICATION</scope>
    <source>
        <tissue evidence="9">Leaf</tissue>
    </source>
</reference>
<dbReference type="GO" id="GO:0016757">
    <property type="term" value="F:glycosyltransferase activity"/>
    <property type="evidence" value="ECO:0007669"/>
    <property type="project" value="UniProtKB-KW"/>
</dbReference>
<keyword evidence="3" id="KW-0808">Transferase</keyword>